<dbReference type="RefSeq" id="WP_229736152.1">
    <property type="nucleotide sequence ID" value="NZ_BMHK01000006.1"/>
</dbReference>
<dbReference type="EMBL" id="BMHK01000006">
    <property type="protein sequence ID" value="GGB95660.1"/>
    <property type="molecule type" value="Genomic_DNA"/>
</dbReference>
<dbReference type="AlphaFoldDB" id="A0A916TTK0"/>
<sequence length="84" mass="9882">MIRTTRYFTEQVLRKRPYLTQEMCEAVVADPIRTMVQDDGRIRHWGAVRLPNLEGERILRVVTLADGETIHNAFPDRDFVRDEP</sequence>
<keyword evidence="2" id="KW-1185">Reference proteome</keyword>
<evidence type="ECO:0000313" key="1">
    <source>
        <dbReference type="EMBL" id="GGB95660.1"/>
    </source>
</evidence>
<evidence type="ECO:0000313" key="2">
    <source>
        <dbReference type="Proteomes" id="UP000608154"/>
    </source>
</evidence>
<protein>
    <submittedName>
        <fullName evidence="1">Uncharacterized protein</fullName>
    </submittedName>
</protein>
<reference evidence="1" key="2">
    <citation type="submission" date="2020-09" db="EMBL/GenBank/DDBJ databases">
        <authorList>
            <person name="Sun Q."/>
            <person name="Zhou Y."/>
        </authorList>
    </citation>
    <scope>NUCLEOTIDE SEQUENCE</scope>
    <source>
        <strain evidence="1">CGMCC 1.15095</strain>
    </source>
</reference>
<reference evidence="1" key="1">
    <citation type="journal article" date="2014" name="Int. J. Syst. Evol. Microbiol.">
        <title>Complete genome sequence of Corynebacterium casei LMG S-19264T (=DSM 44701T), isolated from a smear-ripened cheese.</title>
        <authorList>
            <consortium name="US DOE Joint Genome Institute (JGI-PGF)"/>
            <person name="Walter F."/>
            <person name="Albersmeier A."/>
            <person name="Kalinowski J."/>
            <person name="Ruckert C."/>
        </authorList>
    </citation>
    <scope>NUCLEOTIDE SEQUENCE</scope>
    <source>
        <strain evidence="1">CGMCC 1.15095</strain>
    </source>
</reference>
<name>A0A916TTK0_9SPHN</name>
<organism evidence="1 2">
    <name type="scientific">Novosphingobium endophyticum</name>
    <dbReference type="NCBI Taxonomy" id="1955250"/>
    <lineage>
        <taxon>Bacteria</taxon>
        <taxon>Pseudomonadati</taxon>
        <taxon>Pseudomonadota</taxon>
        <taxon>Alphaproteobacteria</taxon>
        <taxon>Sphingomonadales</taxon>
        <taxon>Sphingomonadaceae</taxon>
        <taxon>Novosphingobium</taxon>
    </lineage>
</organism>
<comment type="caution">
    <text evidence="1">The sequence shown here is derived from an EMBL/GenBank/DDBJ whole genome shotgun (WGS) entry which is preliminary data.</text>
</comment>
<dbReference type="Proteomes" id="UP000608154">
    <property type="component" value="Unassembled WGS sequence"/>
</dbReference>
<proteinExistence type="predicted"/>
<gene>
    <name evidence="1" type="ORF">GCM10011494_12680</name>
</gene>
<accession>A0A916TTK0</accession>